<accession>A0A0R3PN57</accession>
<dbReference type="OrthoDB" id="2067at2759"/>
<dbReference type="STRING" id="334426.A0A0R3PN57"/>
<dbReference type="EMBL" id="UYYA01003947">
    <property type="protein sequence ID" value="VDM58029.1"/>
    <property type="molecule type" value="Genomic_DNA"/>
</dbReference>
<keyword evidence="1" id="KW-0472">Membrane</keyword>
<dbReference type="GO" id="GO:0003746">
    <property type="term" value="F:translation elongation factor activity"/>
    <property type="evidence" value="ECO:0007669"/>
    <property type="project" value="TreeGrafter"/>
</dbReference>
<sequence>MLDWKAEFGLEEMTRDLWRWQCNNPNGMSLNVGVLGHVDSGKTTLTRALAEVASTAAFDKHADSSRRRNTIDLGFSSLTVANRRLVLIDCPGHAGLIKAVLAAGTVFDMALVVIIFYILVLGALCTVLILF</sequence>
<proteinExistence type="predicted"/>
<dbReference type="InterPro" id="IPR000795">
    <property type="entry name" value="T_Tr_GTP-bd_dom"/>
</dbReference>
<keyword evidence="4" id="KW-1185">Reference proteome</keyword>
<dbReference type="GO" id="GO:0003924">
    <property type="term" value="F:GTPase activity"/>
    <property type="evidence" value="ECO:0007669"/>
    <property type="project" value="InterPro"/>
</dbReference>
<protein>
    <submittedName>
        <fullName evidence="5">Tr-type G domain-containing protein</fullName>
    </submittedName>
</protein>
<evidence type="ECO:0000313" key="4">
    <source>
        <dbReference type="Proteomes" id="UP000267027"/>
    </source>
</evidence>
<organism evidence="5">
    <name type="scientific">Angiostrongylus costaricensis</name>
    <name type="common">Nematode worm</name>
    <dbReference type="NCBI Taxonomy" id="334426"/>
    <lineage>
        <taxon>Eukaryota</taxon>
        <taxon>Metazoa</taxon>
        <taxon>Ecdysozoa</taxon>
        <taxon>Nematoda</taxon>
        <taxon>Chromadorea</taxon>
        <taxon>Rhabditida</taxon>
        <taxon>Rhabditina</taxon>
        <taxon>Rhabditomorpha</taxon>
        <taxon>Strongyloidea</taxon>
        <taxon>Metastrongylidae</taxon>
        <taxon>Angiostrongylus</taxon>
    </lineage>
</organism>
<keyword evidence="1" id="KW-1133">Transmembrane helix</keyword>
<gene>
    <name evidence="3" type="ORF">ACOC_LOCUS6444</name>
</gene>
<dbReference type="SUPFAM" id="SSF52540">
    <property type="entry name" value="P-loop containing nucleoside triphosphate hydrolases"/>
    <property type="match status" value="1"/>
</dbReference>
<dbReference type="Gene3D" id="3.40.50.300">
    <property type="entry name" value="P-loop containing nucleotide triphosphate hydrolases"/>
    <property type="match status" value="1"/>
</dbReference>
<keyword evidence="1" id="KW-0812">Transmembrane</keyword>
<reference evidence="5" key="1">
    <citation type="submission" date="2017-02" db="UniProtKB">
        <authorList>
            <consortium name="WormBaseParasite"/>
        </authorList>
    </citation>
    <scope>IDENTIFICATION</scope>
</reference>
<dbReference type="Pfam" id="PF00009">
    <property type="entry name" value="GTP_EFTU"/>
    <property type="match status" value="1"/>
</dbReference>
<feature type="domain" description="Tr-type G" evidence="2">
    <location>
        <begin position="30"/>
        <end position="114"/>
    </location>
</feature>
<dbReference type="GO" id="GO:0005525">
    <property type="term" value="F:GTP binding"/>
    <property type="evidence" value="ECO:0007669"/>
    <property type="project" value="InterPro"/>
</dbReference>
<dbReference type="InterPro" id="IPR050055">
    <property type="entry name" value="EF-Tu_GTPase"/>
</dbReference>
<dbReference type="WBParaSite" id="ACOC_0000644301-mRNA-1">
    <property type="protein sequence ID" value="ACOC_0000644301-mRNA-1"/>
    <property type="gene ID" value="ACOC_0000644301"/>
</dbReference>
<dbReference type="Proteomes" id="UP000267027">
    <property type="component" value="Unassembled WGS sequence"/>
</dbReference>
<dbReference type="AlphaFoldDB" id="A0A0R3PN57"/>
<dbReference type="InterPro" id="IPR027417">
    <property type="entry name" value="P-loop_NTPase"/>
</dbReference>
<feature type="transmembrane region" description="Helical" evidence="1">
    <location>
        <begin position="109"/>
        <end position="130"/>
    </location>
</feature>
<dbReference type="Gene3D" id="3.90.25.10">
    <property type="entry name" value="UDP-galactose 4-epimerase, domain 1"/>
    <property type="match status" value="1"/>
</dbReference>
<dbReference type="PANTHER" id="PTHR43721:SF11">
    <property type="entry name" value="SELENOCYSTEINE-SPECIFIC ELONGATION FACTOR"/>
    <property type="match status" value="1"/>
</dbReference>
<evidence type="ECO:0000259" key="2">
    <source>
        <dbReference type="Pfam" id="PF00009"/>
    </source>
</evidence>
<dbReference type="PRINTS" id="PR00315">
    <property type="entry name" value="ELONGATNFCT"/>
</dbReference>
<evidence type="ECO:0000313" key="5">
    <source>
        <dbReference type="WBParaSite" id="ACOC_0000644301-mRNA-1"/>
    </source>
</evidence>
<dbReference type="PANTHER" id="PTHR43721">
    <property type="entry name" value="ELONGATION FACTOR TU-RELATED"/>
    <property type="match status" value="1"/>
</dbReference>
<name>A0A0R3PN57_ANGCS</name>
<reference evidence="3 4" key="2">
    <citation type="submission" date="2018-11" db="EMBL/GenBank/DDBJ databases">
        <authorList>
            <consortium name="Pathogen Informatics"/>
        </authorList>
    </citation>
    <scope>NUCLEOTIDE SEQUENCE [LARGE SCALE GENOMIC DNA]</scope>
    <source>
        <strain evidence="3 4">Costa Rica</strain>
    </source>
</reference>
<evidence type="ECO:0000313" key="3">
    <source>
        <dbReference type="EMBL" id="VDM58029.1"/>
    </source>
</evidence>
<evidence type="ECO:0000256" key="1">
    <source>
        <dbReference type="SAM" id="Phobius"/>
    </source>
</evidence>
<dbReference type="GO" id="GO:0001514">
    <property type="term" value="P:selenocysteine incorporation"/>
    <property type="evidence" value="ECO:0007669"/>
    <property type="project" value="TreeGrafter"/>
</dbReference>